<proteinExistence type="predicted"/>
<evidence type="ECO:0000313" key="3">
    <source>
        <dbReference type="EMBL" id="MDC0749824.1"/>
    </source>
</evidence>
<organism evidence="3 4">
    <name type="scientific">Polyangium mundeleinium</name>
    <dbReference type="NCBI Taxonomy" id="2995306"/>
    <lineage>
        <taxon>Bacteria</taxon>
        <taxon>Pseudomonadati</taxon>
        <taxon>Myxococcota</taxon>
        <taxon>Polyangia</taxon>
        <taxon>Polyangiales</taxon>
        <taxon>Polyangiaceae</taxon>
        <taxon>Polyangium</taxon>
    </lineage>
</organism>
<feature type="signal peptide" evidence="2">
    <location>
        <begin position="1"/>
        <end position="17"/>
    </location>
</feature>
<dbReference type="Proteomes" id="UP001221411">
    <property type="component" value="Unassembled WGS sequence"/>
</dbReference>
<feature type="region of interest" description="Disordered" evidence="1">
    <location>
        <begin position="31"/>
        <end position="80"/>
    </location>
</feature>
<gene>
    <name evidence="3" type="ORF">POL67_51330</name>
</gene>
<feature type="compositionally biased region" description="Gly residues" evidence="1">
    <location>
        <begin position="33"/>
        <end position="79"/>
    </location>
</feature>
<keyword evidence="4" id="KW-1185">Reference proteome</keyword>
<keyword evidence="2" id="KW-0732">Signal</keyword>
<reference evidence="3 4" key="1">
    <citation type="submission" date="2022-11" db="EMBL/GenBank/DDBJ databases">
        <title>Minimal conservation of predation-associated metabolite biosynthetic gene clusters underscores biosynthetic potential of Myxococcota including descriptions for ten novel species: Archangium lansinium sp. nov., Myxococcus landrumus sp. nov., Nannocystis bai.</title>
        <authorList>
            <person name="Ahearne A."/>
            <person name="Stevens C."/>
            <person name="Dowd S."/>
        </authorList>
    </citation>
    <scope>NUCLEOTIDE SEQUENCE [LARGE SCALE GENOMIC DNA]</scope>
    <source>
        <strain evidence="3 4">RJM3</strain>
    </source>
</reference>
<dbReference type="RefSeq" id="WP_271930150.1">
    <property type="nucleotide sequence ID" value="NZ_JAQNDO010000001.1"/>
</dbReference>
<comment type="caution">
    <text evidence="3">The sequence shown here is derived from an EMBL/GenBank/DDBJ whole genome shotgun (WGS) entry which is preliminary data.</text>
</comment>
<name>A0ABT5F6U8_9BACT</name>
<evidence type="ECO:0000256" key="1">
    <source>
        <dbReference type="SAM" id="MobiDB-lite"/>
    </source>
</evidence>
<evidence type="ECO:0000313" key="4">
    <source>
        <dbReference type="Proteomes" id="UP001221411"/>
    </source>
</evidence>
<dbReference type="PROSITE" id="PS51257">
    <property type="entry name" value="PROKAR_LIPOPROTEIN"/>
    <property type="match status" value="1"/>
</dbReference>
<evidence type="ECO:0000256" key="2">
    <source>
        <dbReference type="SAM" id="SignalP"/>
    </source>
</evidence>
<dbReference type="EMBL" id="JAQNDO010000001">
    <property type="protein sequence ID" value="MDC0749824.1"/>
    <property type="molecule type" value="Genomic_DNA"/>
</dbReference>
<feature type="chain" id="PRO_5045250081" evidence="2">
    <location>
        <begin position="18"/>
        <end position="244"/>
    </location>
</feature>
<accession>A0ABT5F6U8</accession>
<protein>
    <submittedName>
        <fullName evidence="3">Uncharacterized protein</fullName>
    </submittedName>
</protein>
<sequence length="244" mass="23562">MQSRATFAFVLTSLAVAAFTSGCVIVSDNTPTGGSGGDGGAGVGGNGGSGGVGGQGGEAGAGVGGGGGSGGDGGSGGSCVGPDDATSDVAACDAMNITPKPKGPAASCQGVDANGNPISYDPPGYGTCKRGFEIYTRGAAGVLEDCLSGIGVEPANACDDQQVADCVGKMYSAACPSADAALACQTIATDLCINGEIFDTQGCQLETNPFNSAALQELANCITDSAEPDCNKAYDGCFALVTSY</sequence>